<gene>
    <name evidence="1" type="ORF">RUN215_v1_680049</name>
</gene>
<sequence>MSETSYIDTPKYILNRRGILTAGGTYCQTKVK</sequence>
<dbReference type="EMBL" id="LN899820">
    <property type="protein sequence ID" value="CUV56226.1"/>
    <property type="molecule type" value="Genomic_DNA"/>
</dbReference>
<accession>A0A0S4WX73</accession>
<dbReference type="AlphaFoldDB" id="A0A0S4WX73"/>
<proteinExistence type="predicted"/>
<protein>
    <submittedName>
        <fullName evidence="1">Uncharacterized protein</fullName>
    </submittedName>
</protein>
<organism evidence="1">
    <name type="scientific">Ralstonia solanacearum</name>
    <name type="common">Pseudomonas solanacearum</name>
    <dbReference type="NCBI Taxonomy" id="305"/>
    <lineage>
        <taxon>Bacteria</taxon>
        <taxon>Pseudomonadati</taxon>
        <taxon>Pseudomonadota</taxon>
        <taxon>Betaproteobacteria</taxon>
        <taxon>Burkholderiales</taxon>
        <taxon>Burkholderiaceae</taxon>
        <taxon>Ralstonia</taxon>
        <taxon>Ralstonia solanacearum species complex</taxon>
    </lineage>
</organism>
<reference evidence="1" key="1">
    <citation type="submission" date="2015-10" db="EMBL/GenBank/DDBJ databases">
        <authorList>
            <person name="Gilbert D.G."/>
        </authorList>
    </citation>
    <scope>NUCLEOTIDE SEQUENCE</scope>
    <source>
        <strain evidence="1">Phyl III-seqv23</strain>
    </source>
</reference>
<name>A0A0S4WX73_RALSL</name>
<evidence type="ECO:0000313" key="1">
    <source>
        <dbReference type="EMBL" id="CUV56226.1"/>
    </source>
</evidence>